<evidence type="ECO:0008006" key="4">
    <source>
        <dbReference type="Google" id="ProtNLM"/>
    </source>
</evidence>
<dbReference type="RefSeq" id="WP_160617042.1">
    <property type="nucleotide sequence ID" value="NZ_WTYR01000001.1"/>
</dbReference>
<dbReference type="EMBL" id="WTYR01000001">
    <property type="protein sequence ID" value="MXP10442.1"/>
    <property type="molecule type" value="Genomic_DNA"/>
</dbReference>
<keyword evidence="3" id="KW-1185">Reference proteome</keyword>
<protein>
    <recommendedName>
        <fullName evidence="4">Flagellar protein FlgN</fullName>
    </recommendedName>
</protein>
<reference evidence="2 3" key="1">
    <citation type="submission" date="2019-12" db="EMBL/GenBank/DDBJ databases">
        <title>Genomic-based taxomic classification of the family Erythrobacteraceae.</title>
        <authorList>
            <person name="Xu L."/>
        </authorList>
    </citation>
    <scope>NUCLEOTIDE SEQUENCE [LARGE SCALE GENOMIC DNA]</scope>
    <source>
        <strain evidence="2 3">LMG 29519</strain>
    </source>
</reference>
<gene>
    <name evidence="2" type="ORF">GRI68_09660</name>
</gene>
<sequence length="140" mass="14944">MIATILDIAGSLASMMSEETVSLDERGGYVDHAEMVGAKRRLVAQMEAEIARLNREAPSWLQDLDEEQDAALSEAMATLRDAAASNATVVKRHLELSSDLIDAVASEAKRLTGNAGCSYRDTGTMMLRGGTSPISVNTSL</sequence>
<accession>A0A6I4U7M3</accession>
<dbReference type="OrthoDB" id="7571789at2"/>
<evidence type="ECO:0000313" key="3">
    <source>
        <dbReference type="Proteomes" id="UP000429229"/>
    </source>
</evidence>
<keyword evidence="1" id="KW-0175">Coiled coil</keyword>
<evidence type="ECO:0000256" key="1">
    <source>
        <dbReference type="SAM" id="Coils"/>
    </source>
</evidence>
<feature type="coiled-coil region" evidence="1">
    <location>
        <begin position="36"/>
        <end position="63"/>
    </location>
</feature>
<organism evidence="2 3">
    <name type="scientific">Alteriqipengyuania halimionae</name>
    <dbReference type="NCBI Taxonomy" id="1926630"/>
    <lineage>
        <taxon>Bacteria</taxon>
        <taxon>Pseudomonadati</taxon>
        <taxon>Pseudomonadota</taxon>
        <taxon>Alphaproteobacteria</taxon>
        <taxon>Sphingomonadales</taxon>
        <taxon>Erythrobacteraceae</taxon>
        <taxon>Alteriqipengyuania</taxon>
    </lineage>
</organism>
<dbReference type="AlphaFoldDB" id="A0A6I4U7M3"/>
<evidence type="ECO:0000313" key="2">
    <source>
        <dbReference type="EMBL" id="MXP10442.1"/>
    </source>
</evidence>
<dbReference type="Proteomes" id="UP000429229">
    <property type="component" value="Unassembled WGS sequence"/>
</dbReference>
<name>A0A6I4U7M3_9SPHN</name>
<comment type="caution">
    <text evidence="2">The sequence shown here is derived from an EMBL/GenBank/DDBJ whole genome shotgun (WGS) entry which is preliminary data.</text>
</comment>
<proteinExistence type="predicted"/>